<comment type="caution">
    <text evidence="3">The sequence shown here is derived from an EMBL/GenBank/DDBJ whole genome shotgun (WGS) entry which is preliminary data.</text>
</comment>
<dbReference type="RefSeq" id="WP_162350937.1">
    <property type="nucleotide sequence ID" value="NZ_QOVG01000018.1"/>
</dbReference>
<dbReference type="InterPro" id="IPR009097">
    <property type="entry name" value="Cyclic_Pdiesterase"/>
</dbReference>
<keyword evidence="4" id="KW-1185">Reference proteome</keyword>
<gene>
    <name evidence="3" type="ORF">DT603_15675</name>
</gene>
<dbReference type="EC" id="3.1.4.58" evidence="2"/>
<comment type="catalytic activity">
    <reaction evidence="2">
        <text>a 3'-end 2',3'-cyclophospho-ribonucleotide-RNA + H2O = a 3'-end 2'-phospho-ribonucleotide-RNA + H(+)</text>
        <dbReference type="Rhea" id="RHEA:11828"/>
        <dbReference type="Rhea" id="RHEA-COMP:10464"/>
        <dbReference type="Rhea" id="RHEA-COMP:17353"/>
        <dbReference type="ChEBI" id="CHEBI:15377"/>
        <dbReference type="ChEBI" id="CHEBI:15378"/>
        <dbReference type="ChEBI" id="CHEBI:83064"/>
        <dbReference type="ChEBI" id="CHEBI:173113"/>
        <dbReference type="EC" id="3.1.4.58"/>
    </reaction>
</comment>
<feature type="short sequence motif" description="HXTX 1" evidence="2">
    <location>
        <begin position="65"/>
        <end position="68"/>
    </location>
</feature>
<feature type="active site" description="Proton donor" evidence="2">
    <location>
        <position position="65"/>
    </location>
</feature>
<accession>A0ABX0AF83</accession>
<dbReference type="PANTHER" id="PTHR35561">
    <property type="entry name" value="RNA 2',3'-CYCLIC PHOSPHODIESTERASE"/>
    <property type="match status" value="1"/>
</dbReference>
<protein>
    <recommendedName>
        <fullName evidence="2">RNA 2',3'-cyclic phosphodiesterase</fullName>
        <shortName evidence="2">RNA 2',3'-CPDase</shortName>
        <ecNumber evidence="2">3.1.4.58</ecNumber>
    </recommendedName>
</protein>
<evidence type="ECO:0000313" key="3">
    <source>
        <dbReference type="EMBL" id="NDK40277.1"/>
    </source>
</evidence>
<comment type="function">
    <text evidence="2">Hydrolyzes RNA 2',3'-cyclic phosphodiester to an RNA 2'-phosphomonoester.</text>
</comment>
<evidence type="ECO:0000256" key="2">
    <source>
        <dbReference type="HAMAP-Rule" id="MF_01940"/>
    </source>
</evidence>
<dbReference type="EMBL" id="QOVG01000018">
    <property type="protein sequence ID" value="NDK40277.1"/>
    <property type="molecule type" value="Genomic_DNA"/>
</dbReference>
<dbReference type="InterPro" id="IPR004175">
    <property type="entry name" value="RNA_CPDase"/>
</dbReference>
<feature type="active site" description="Proton acceptor" evidence="2">
    <location>
        <position position="154"/>
    </location>
</feature>
<reference evidence="3 4" key="1">
    <citation type="submission" date="2018-07" db="EMBL/GenBank/DDBJ databases">
        <title>Whole genome Sequencing of Pseudoxanthomonas gei KCTC 32298 (T).</title>
        <authorList>
            <person name="Kumar S."/>
            <person name="Bansal K."/>
            <person name="Kaur A."/>
            <person name="Patil P."/>
            <person name="Sharma S."/>
            <person name="Patil P.B."/>
        </authorList>
    </citation>
    <scope>NUCLEOTIDE SEQUENCE [LARGE SCALE GENOMIC DNA]</scope>
    <source>
        <strain evidence="3 4">KCTC 32298</strain>
    </source>
</reference>
<dbReference type="Pfam" id="PF13563">
    <property type="entry name" value="2_5_RNA_ligase2"/>
    <property type="match status" value="1"/>
</dbReference>
<feature type="short sequence motif" description="HXTX 2" evidence="2">
    <location>
        <begin position="154"/>
        <end position="157"/>
    </location>
</feature>
<dbReference type="Gene3D" id="3.90.1140.10">
    <property type="entry name" value="Cyclic phosphodiesterase"/>
    <property type="match status" value="1"/>
</dbReference>
<sequence>MVVRRGSHLPQQESLSGFEPRSQTDRLFFCLFPPAAVGEAIAVESDGLRAEHSLTGRSIETARLHLTLHHLGDHVDAREDIVQAASGAASRIDLAPFEIILSSASSFAGREGNHPCVLQGGEARQPVHALWRELSNQLMAAGLGRYLKREFTPHVTLLYDKRVLPAQSIDPISWTVRDFSLVRSLLGQSRHQLLGTWPLRGKGVDASG</sequence>
<proteinExistence type="inferred from homology"/>
<comment type="similarity">
    <text evidence="2">Belongs to the 2H phosphoesterase superfamily. ThpR family.</text>
</comment>
<dbReference type="Proteomes" id="UP001429354">
    <property type="component" value="Unassembled WGS sequence"/>
</dbReference>
<dbReference type="PANTHER" id="PTHR35561:SF1">
    <property type="entry name" value="RNA 2',3'-CYCLIC PHOSPHODIESTERASE"/>
    <property type="match status" value="1"/>
</dbReference>
<keyword evidence="1 2" id="KW-0378">Hydrolase</keyword>
<evidence type="ECO:0000256" key="1">
    <source>
        <dbReference type="ARBA" id="ARBA00022801"/>
    </source>
</evidence>
<dbReference type="HAMAP" id="MF_01940">
    <property type="entry name" value="RNA_CPDase"/>
    <property type="match status" value="1"/>
</dbReference>
<evidence type="ECO:0000313" key="4">
    <source>
        <dbReference type="Proteomes" id="UP001429354"/>
    </source>
</evidence>
<organism evidence="3 4">
    <name type="scientific">Pseudoxanthomonas gei</name>
    <dbReference type="NCBI Taxonomy" id="1383030"/>
    <lineage>
        <taxon>Bacteria</taxon>
        <taxon>Pseudomonadati</taxon>
        <taxon>Pseudomonadota</taxon>
        <taxon>Gammaproteobacteria</taxon>
        <taxon>Lysobacterales</taxon>
        <taxon>Lysobacteraceae</taxon>
        <taxon>Pseudoxanthomonas</taxon>
    </lineage>
</organism>
<keyword evidence="3" id="KW-0436">Ligase</keyword>
<name>A0ABX0AF83_9GAMM</name>
<dbReference type="SUPFAM" id="SSF55144">
    <property type="entry name" value="LigT-like"/>
    <property type="match status" value="1"/>
</dbReference>
<dbReference type="GO" id="GO:0016874">
    <property type="term" value="F:ligase activity"/>
    <property type="evidence" value="ECO:0007669"/>
    <property type="project" value="UniProtKB-KW"/>
</dbReference>